<protein>
    <submittedName>
        <fullName evidence="1">RCG62930</fullName>
    </submittedName>
</protein>
<reference evidence="1 2" key="1">
    <citation type="submission" date="2005-09" db="EMBL/GenBank/DDBJ databases">
        <authorList>
            <person name="Mural R.J."/>
            <person name="Li P.W."/>
            <person name="Adams M.D."/>
            <person name="Amanatides P.G."/>
            <person name="Baden-Tillson H."/>
            <person name="Barnstead M."/>
            <person name="Chin S.H."/>
            <person name="Dew I."/>
            <person name="Evans C.A."/>
            <person name="Ferriera S."/>
            <person name="Flanigan M."/>
            <person name="Fosler C."/>
            <person name="Glodek A."/>
            <person name="Gu Z."/>
            <person name="Holt R.A."/>
            <person name="Jennings D."/>
            <person name="Kraft C.L."/>
            <person name="Lu F."/>
            <person name="Nguyen T."/>
            <person name="Nusskern D.R."/>
            <person name="Pfannkoch C.M."/>
            <person name="Sitter C."/>
            <person name="Sutton G.G."/>
            <person name="Venter J.C."/>
            <person name="Wang Z."/>
            <person name="Woodage T."/>
            <person name="Zheng X.H."/>
            <person name="Zhong F."/>
        </authorList>
    </citation>
    <scope>NUCLEOTIDE SEQUENCE [LARGE SCALE GENOMIC DNA]</scope>
    <source>
        <strain>BN</strain>
        <strain evidence="2">Sprague-Dawley</strain>
    </source>
</reference>
<organism evidence="1 2">
    <name type="scientific">Rattus norvegicus</name>
    <name type="common">Rat</name>
    <dbReference type="NCBI Taxonomy" id="10116"/>
    <lineage>
        <taxon>Eukaryota</taxon>
        <taxon>Metazoa</taxon>
        <taxon>Chordata</taxon>
        <taxon>Craniata</taxon>
        <taxon>Vertebrata</taxon>
        <taxon>Euteleostomi</taxon>
        <taxon>Mammalia</taxon>
        <taxon>Eutheria</taxon>
        <taxon>Euarchontoglires</taxon>
        <taxon>Glires</taxon>
        <taxon>Rodentia</taxon>
        <taxon>Myomorpha</taxon>
        <taxon>Muroidea</taxon>
        <taxon>Muridae</taxon>
        <taxon>Murinae</taxon>
        <taxon>Rattus</taxon>
    </lineage>
</organism>
<proteinExistence type="predicted"/>
<accession>A6I456</accession>
<evidence type="ECO:0000313" key="2">
    <source>
        <dbReference type="Proteomes" id="UP000234681"/>
    </source>
</evidence>
<sequence>MQLWHRLRGGRGLAVLAGGCEGTLPGPATAGRDYGLPPWSLLRTPRTPTQRPLFSLVTLPTLLLPGHSTPATAVSLGVRLPHGEQGSVALPWSRAGVK</sequence>
<dbReference type="AlphaFoldDB" id="A6I456"/>
<dbReference type="EMBL" id="CH473954">
    <property type="protein sequence ID" value="EDL76821.1"/>
    <property type="molecule type" value="Genomic_DNA"/>
</dbReference>
<dbReference type="Proteomes" id="UP000234681">
    <property type="component" value="Chromosome 8"/>
</dbReference>
<evidence type="ECO:0000313" key="1">
    <source>
        <dbReference type="EMBL" id="EDL76821.1"/>
    </source>
</evidence>
<name>A6I456_RAT</name>
<gene>
    <name evidence="1" type="ORF">rCG_62930</name>
</gene>